<evidence type="ECO:0000259" key="6">
    <source>
        <dbReference type="Pfam" id="PF00496"/>
    </source>
</evidence>
<dbReference type="SUPFAM" id="SSF53850">
    <property type="entry name" value="Periplasmic binding protein-like II"/>
    <property type="match status" value="1"/>
</dbReference>
<feature type="compositionally biased region" description="Low complexity" evidence="4">
    <location>
        <begin position="52"/>
        <end position="64"/>
    </location>
</feature>
<keyword evidence="8" id="KW-1185">Reference proteome</keyword>
<evidence type="ECO:0000313" key="8">
    <source>
        <dbReference type="Proteomes" id="UP000011863"/>
    </source>
</evidence>
<comment type="similarity">
    <text evidence="1">Belongs to the bacterial solute-binding protein 5 family.</text>
</comment>
<dbReference type="GO" id="GO:0042597">
    <property type="term" value="C:periplasmic space"/>
    <property type="evidence" value="ECO:0007669"/>
    <property type="project" value="UniProtKB-ARBA"/>
</dbReference>
<dbReference type="EMBL" id="AP012057">
    <property type="protein sequence ID" value="BAN02074.1"/>
    <property type="molecule type" value="Genomic_DNA"/>
</dbReference>
<dbReference type="PIRSF" id="PIRSF002741">
    <property type="entry name" value="MppA"/>
    <property type="match status" value="1"/>
</dbReference>
<dbReference type="Gene3D" id="3.40.190.10">
    <property type="entry name" value="Periplasmic binding protein-like II"/>
    <property type="match status" value="1"/>
</dbReference>
<protein>
    <submittedName>
        <fullName evidence="7">Putative oligopeptide ABC transporter oligopeptide-binding protein</fullName>
    </submittedName>
</protein>
<dbReference type="GO" id="GO:1904680">
    <property type="term" value="F:peptide transmembrane transporter activity"/>
    <property type="evidence" value="ECO:0007669"/>
    <property type="project" value="TreeGrafter"/>
</dbReference>
<dbReference type="InterPro" id="IPR030678">
    <property type="entry name" value="Peptide/Ni-bd"/>
</dbReference>
<evidence type="ECO:0000256" key="5">
    <source>
        <dbReference type="SAM" id="SignalP"/>
    </source>
</evidence>
<accession>A0A6C7E1Q1</accession>
<evidence type="ECO:0000256" key="1">
    <source>
        <dbReference type="ARBA" id="ARBA00005695"/>
    </source>
</evidence>
<dbReference type="GO" id="GO:0015833">
    <property type="term" value="P:peptide transport"/>
    <property type="evidence" value="ECO:0007669"/>
    <property type="project" value="TreeGrafter"/>
</dbReference>
<feature type="chain" id="PRO_5039641935" evidence="5">
    <location>
        <begin position="25"/>
        <end position="534"/>
    </location>
</feature>
<gene>
    <name evidence="7" type="ORF">YM304_17600</name>
</gene>
<evidence type="ECO:0000256" key="3">
    <source>
        <dbReference type="ARBA" id="ARBA00022729"/>
    </source>
</evidence>
<sequence>MRFRARVPLAIALAFALVSCGSGGSGDDTDGAPTDAEPQSTASSDADDADDASATAVESSAEQSGTFRWGTTTMPATMDPTRVGSDSHIAYMLPVYDNLVRADADGNLIPGLATAWTLADDALSLDLSLREGVVFHDGEPFNAEAVIANFEHALSDDSLLAPVLNMIESMEAVDDLTVRIAMNRPGGDLPEILRGYAGMMASPNSILDGTIDQHPVGAGPFALTSINDNEATYERFAEYWDADNIHLAGMSVGIYTDDAARLNAVRTDQLDATFIRPNQLLEAEAAGLKIVTGPRVFIYGMYLNSASDVFSQPEVRQAISLAVDRSSIAEFYYDGGCTPTVQLYPEEYWAYSNDVDDAAYMTYDPDAAAAIIDEAFPDGLSFTILTNTVSNYVGLSEVMQEQFRQIGIDVTVEAIPVNESNTRVREGDYEIAVSALFSANPDPSSFALEYYQVGDTGTFIDPTVPELVERARLTADPALRAEAIGEITDAVLSVGSSMVGICIPDTTFVARTDVDGLVVPMNGNYDFRSVTVGE</sequence>
<dbReference type="PANTHER" id="PTHR30290:SF9">
    <property type="entry name" value="OLIGOPEPTIDE-BINDING PROTEIN APPA"/>
    <property type="match status" value="1"/>
</dbReference>
<dbReference type="PANTHER" id="PTHR30290">
    <property type="entry name" value="PERIPLASMIC BINDING COMPONENT OF ABC TRANSPORTER"/>
    <property type="match status" value="1"/>
</dbReference>
<name>A0A6C7E1Q1_ILUCY</name>
<feature type="region of interest" description="Disordered" evidence="4">
    <location>
        <begin position="24"/>
        <end position="80"/>
    </location>
</feature>
<dbReference type="GO" id="GO:0043190">
    <property type="term" value="C:ATP-binding cassette (ABC) transporter complex"/>
    <property type="evidence" value="ECO:0007669"/>
    <property type="project" value="InterPro"/>
</dbReference>
<dbReference type="InterPro" id="IPR000914">
    <property type="entry name" value="SBP_5_dom"/>
</dbReference>
<dbReference type="Gene3D" id="3.10.105.10">
    <property type="entry name" value="Dipeptide-binding Protein, Domain 3"/>
    <property type="match status" value="1"/>
</dbReference>
<feature type="compositionally biased region" description="Polar residues" evidence="4">
    <location>
        <begin position="65"/>
        <end position="75"/>
    </location>
</feature>
<dbReference type="Proteomes" id="UP000011863">
    <property type="component" value="Chromosome"/>
</dbReference>
<organism evidence="7 8">
    <name type="scientific">Ilumatobacter coccineus (strain NBRC 103263 / KCTC 29153 / YM16-304)</name>
    <dbReference type="NCBI Taxonomy" id="1313172"/>
    <lineage>
        <taxon>Bacteria</taxon>
        <taxon>Bacillati</taxon>
        <taxon>Actinomycetota</taxon>
        <taxon>Acidimicrobiia</taxon>
        <taxon>Acidimicrobiales</taxon>
        <taxon>Ilumatobacteraceae</taxon>
        <taxon>Ilumatobacter</taxon>
    </lineage>
</organism>
<evidence type="ECO:0000256" key="4">
    <source>
        <dbReference type="SAM" id="MobiDB-lite"/>
    </source>
</evidence>
<reference evidence="7 8" key="1">
    <citation type="journal article" date="2013" name="Int. J. Syst. Evol. Microbiol.">
        <title>Ilumatobacter nonamiense sp. nov. and Ilumatobacter coccineum sp. nov., isolated from seashore sand.</title>
        <authorList>
            <person name="Matsumoto A."/>
            <person name="Kasai H."/>
            <person name="Matsuo Y."/>
            <person name="Shizuri Y."/>
            <person name="Ichikawa N."/>
            <person name="Fujita N."/>
            <person name="Omura S."/>
            <person name="Takahashi Y."/>
        </authorList>
    </citation>
    <scope>NUCLEOTIDE SEQUENCE [LARGE SCALE GENOMIC DNA]</scope>
    <source>
        <strain evidence="8">NBRC 103263 / KCTC 29153 / YM16-304</strain>
    </source>
</reference>
<feature type="domain" description="Solute-binding protein family 5" evidence="6">
    <location>
        <begin position="108"/>
        <end position="454"/>
    </location>
</feature>
<keyword evidence="3 5" id="KW-0732">Signal</keyword>
<dbReference type="AlphaFoldDB" id="A0A6C7E1Q1"/>
<evidence type="ECO:0000256" key="2">
    <source>
        <dbReference type="ARBA" id="ARBA00022448"/>
    </source>
</evidence>
<dbReference type="InterPro" id="IPR039424">
    <property type="entry name" value="SBP_5"/>
</dbReference>
<feature type="compositionally biased region" description="Low complexity" evidence="4">
    <location>
        <begin position="31"/>
        <end position="44"/>
    </location>
</feature>
<proteinExistence type="inferred from homology"/>
<dbReference type="Pfam" id="PF00496">
    <property type="entry name" value="SBP_bac_5"/>
    <property type="match status" value="1"/>
</dbReference>
<feature type="signal peptide" evidence="5">
    <location>
        <begin position="1"/>
        <end position="24"/>
    </location>
</feature>
<keyword evidence="2" id="KW-0813">Transport</keyword>
<dbReference type="PROSITE" id="PS51257">
    <property type="entry name" value="PROKAR_LIPOPROTEIN"/>
    <property type="match status" value="1"/>
</dbReference>
<evidence type="ECO:0000313" key="7">
    <source>
        <dbReference type="EMBL" id="BAN02074.1"/>
    </source>
</evidence>
<dbReference type="KEGG" id="aym:YM304_17600"/>